<keyword evidence="1" id="KW-1133">Transmembrane helix</keyword>
<dbReference type="Proteomes" id="UP000095228">
    <property type="component" value="Chromosome"/>
</dbReference>
<dbReference type="AlphaFoldDB" id="A0A1I7PI68"/>
<feature type="transmembrane region" description="Helical" evidence="1">
    <location>
        <begin position="44"/>
        <end position="70"/>
    </location>
</feature>
<protein>
    <submittedName>
        <fullName evidence="2">Uncharacterized protein</fullName>
    </submittedName>
</protein>
<gene>
    <name evidence="2" type="ORF">Verru16b_00370</name>
</gene>
<dbReference type="EMBL" id="CP016094">
    <property type="protein sequence ID" value="AOS43327.1"/>
    <property type="molecule type" value="Genomic_DNA"/>
</dbReference>
<accession>A0A1I7PI68</accession>
<proteinExistence type="predicted"/>
<evidence type="ECO:0000313" key="3">
    <source>
        <dbReference type="Proteomes" id="UP000095228"/>
    </source>
</evidence>
<organism evidence="2 3">
    <name type="scientific">Lacunisphaera limnophila</name>
    <dbReference type="NCBI Taxonomy" id="1838286"/>
    <lineage>
        <taxon>Bacteria</taxon>
        <taxon>Pseudomonadati</taxon>
        <taxon>Verrucomicrobiota</taxon>
        <taxon>Opitutia</taxon>
        <taxon>Opitutales</taxon>
        <taxon>Opitutaceae</taxon>
        <taxon>Lacunisphaera</taxon>
    </lineage>
</organism>
<dbReference type="OrthoDB" id="198901at2"/>
<evidence type="ECO:0000256" key="1">
    <source>
        <dbReference type="SAM" id="Phobius"/>
    </source>
</evidence>
<reference evidence="2 3" key="1">
    <citation type="submission" date="2016-06" db="EMBL/GenBank/DDBJ databases">
        <title>Three novel species with peptidoglycan cell walls form the new genus Lacunisphaera gen. nov. in the family Opitutaceae of the verrucomicrobial subdivision 4.</title>
        <authorList>
            <person name="Rast P."/>
            <person name="Gloeckner I."/>
            <person name="Jogler M."/>
            <person name="Boedeker C."/>
            <person name="Jeske O."/>
            <person name="Wiegand S."/>
            <person name="Reinhardt R."/>
            <person name="Schumann P."/>
            <person name="Rohde M."/>
            <person name="Spring S."/>
            <person name="Gloeckner F.O."/>
            <person name="Jogler C."/>
        </authorList>
    </citation>
    <scope>NUCLEOTIDE SEQUENCE [LARGE SCALE GENOMIC DNA]</scope>
    <source>
        <strain evidence="2 3">IG16b</strain>
    </source>
</reference>
<evidence type="ECO:0000313" key="2">
    <source>
        <dbReference type="EMBL" id="AOS43327.1"/>
    </source>
</evidence>
<dbReference type="KEGG" id="obg:Verru16b_00370"/>
<keyword evidence="3" id="KW-1185">Reference proteome</keyword>
<name>A0A1I7PI68_9BACT</name>
<feature type="transmembrane region" description="Helical" evidence="1">
    <location>
        <begin position="12"/>
        <end position="32"/>
    </location>
</feature>
<keyword evidence="1" id="KW-0472">Membrane</keyword>
<sequence>MSSSEKKPFNVVSLVIDLVLTGIAFVIFYSLVHVHVPSHDPAMIKLWGGLTAGCMAGVFWIAWNMFKVVFKFQRASRK</sequence>
<dbReference type="RefSeq" id="WP_069960692.1">
    <property type="nucleotide sequence ID" value="NZ_CP016094.1"/>
</dbReference>
<keyword evidence="1" id="KW-0812">Transmembrane</keyword>